<gene>
    <name evidence="1" type="ORF">GA838_05725</name>
</gene>
<evidence type="ECO:0000313" key="1">
    <source>
        <dbReference type="EMBL" id="MDV7715255.1"/>
    </source>
</evidence>
<protein>
    <submittedName>
        <fullName evidence="1">Uncharacterized protein</fullName>
    </submittedName>
</protein>
<dbReference type="AlphaFoldDB" id="A0A9Q8YU56"/>
<comment type="caution">
    <text evidence="1">The sequence shown here is derived from an EMBL/GenBank/DDBJ whole genome shotgun (WGS) entry which is preliminary data.</text>
</comment>
<name>A0A9Q8YU56_OENOE</name>
<sequence length="62" mass="7712">MISELHPYRLLNLTTATHEFRHNGNPNSNDYQFFYRIKHFQDGKTIKWQWQDIQNYLDRNKK</sequence>
<reference evidence="1" key="1">
    <citation type="submission" date="2019-10" db="EMBL/GenBank/DDBJ databases">
        <title>Malate fermentation in French cider.</title>
        <authorList>
            <person name="Cousin F.J."/>
            <person name="Medina Fernandez S."/>
            <person name="Misery B."/>
            <person name="Laplace J.-M."/>
            <person name="Cretenet M."/>
        </authorList>
    </citation>
    <scope>NUCLEOTIDE SEQUENCE</scope>
    <source>
        <strain evidence="1">UCMA15129</strain>
    </source>
</reference>
<dbReference type="GeneID" id="75065494"/>
<organism evidence="1 2">
    <name type="scientific">Oenococcus oeni</name>
    <name type="common">Leuconostoc oenos</name>
    <dbReference type="NCBI Taxonomy" id="1247"/>
    <lineage>
        <taxon>Bacteria</taxon>
        <taxon>Bacillati</taxon>
        <taxon>Bacillota</taxon>
        <taxon>Bacilli</taxon>
        <taxon>Lactobacillales</taxon>
        <taxon>Lactobacillaceae</taxon>
        <taxon>Oenococcus</taxon>
    </lineage>
</organism>
<dbReference type="EMBL" id="WERV01000004">
    <property type="protein sequence ID" value="MDV7715255.1"/>
    <property type="molecule type" value="Genomic_DNA"/>
</dbReference>
<dbReference type="Proteomes" id="UP001281024">
    <property type="component" value="Unassembled WGS sequence"/>
</dbReference>
<evidence type="ECO:0000313" key="2">
    <source>
        <dbReference type="Proteomes" id="UP001281024"/>
    </source>
</evidence>
<dbReference type="RefSeq" id="WP_002819893.1">
    <property type="nucleotide sequence ID" value="NZ_CP038451.1"/>
</dbReference>
<proteinExistence type="predicted"/>
<accession>A0A9Q8YU56</accession>